<comment type="function">
    <text evidence="8">Catalyzes the condensation of pantoate with beta-alanine in an ATP-dependent reaction via a pantoyl-adenylate intermediate.</text>
</comment>
<comment type="pathway">
    <text evidence="1 8">Cofactor biosynthesis; (R)-pantothenate biosynthesis; (R)-pantothenate from (R)-pantoate and beta-alanine: step 1/1.</text>
</comment>
<dbReference type="SUPFAM" id="SSF52374">
    <property type="entry name" value="Nucleotidylyl transferase"/>
    <property type="match status" value="1"/>
</dbReference>
<evidence type="ECO:0000256" key="1">
    <source>
        <dbReference type="ARBA" id="ARBA00004990"/>
    </source>
</evidence>
<comment type="miscellaneous">
    <text evidence="8">The reaction proceeds by a bi uni uni bi ping pong mechanism.</text>
</comment>
<dbReference type="NCBIfam" id="TIGR00018">
    <property type="entry name" value="panC"/>
    <property type="match status" value="1"/>
</dbReference>
<comment type="subunit">
    <text evidence="8">Homodimer.</text>
</comment>
<gene>
    <name evidence="8" type="primary">panC</name>
    <name evidence="9" type="ORF">AN277_0202415</name>
</gene>
<evidence type="ECO:0000256" key="8">
    <source>
        <dbReference type="HAMAP-Rule" id="MF_00158"/>
    </source>
</evidence>
<dbReference type="Proteomes" id="UP000053171">
    <property type="component" value="Unassembled WGS sequence"/>
</dbReference>
<dbReference type="PANTHER" id="PTHR21299:SF1">
    <property type="entry name" value="PANTOATE--BETA-ALANINE LIGASE"/>
    <property type="match status" value="1"/>
</dbReference>
<evidence type="ECO:0000313" key="10">
    <source>
        <dbReference type="Proteomes" id="UP000053171"/>
    </source>
</evidence>
<feature type="binding site" evidence="8">
    <location>
        <begin position="222"/>
        <end position="225"/>
    </location>
    <ligand>
        <name>ATP</name>
        <dbReference type="ChEBI" id="CHEBI:30616"/>
    </ligand>
</feature>
<dbReference type="AlphaFoldDB" id="A0A147E2L1"/>
<accession>A0A147E2L1</accession>
<dbReference type="RefSeq" id="WP_058731105.1">
    <property type="nucleotide sequence ID" value="NZ_CP113782.1"/>
</dbReference>
<dbReference type="PANTHER" id="PTHR21299">
    <property type="entry name" value="CYTIDYLATE KINASE/PANTOATE-BETA-ALANINE LIGASE"/>
    <property type="match status" value="1"/>
</dbReference>
<dbReference type="InterPro" id="IPR042176">
    <property type="entry name" value="Pantoate_ligase_C"/>
</dbReference>
<evidence type="ECO:0000256" key="2">
    <source>
        <dbReference type="ARBA" id="ARBA00009256"/>
    </source>
</evidence>
<feature type="binding site" evidence="8">
    <location>
        <position position="214"/>
    </location>
    <ligand>
        <name>ATP</name>
        <dbReference type="ChEBI" id="CHEBI:30616"/>
    </ligand>
</feature>
<comment type="caution">
    <text evidence="9">The sequence shown here is derived from an EMBL/GenBank/DDBJ whole genome shotgun (WGS) entry which is preliminary data.</text>
</comment>
<evidence type="ECO:0000313" key="9">
    <source>
        <dbReference type="EMBL" id="OAX52492.1"/>
    </source>
</evidence>
<dbReference type="CDD" id="cd00560">
    <property type="entry name" value="PanC"/>
    <property type="match status" value="1"/>
</dbReference>
<comment type="subcellular location">
    <subcellularLocation>
        <location evidence="8">Cytoplasm</location>
    </subcellularLocation>
</comment>
<comment type="catalytic activity">
    <reaction evidence="7 8">
        <text>(R)-pantoate + beta-alanine + ATP = (R)-pantothenate + AMP + diphosphate + H(+)</text>
        <dbReference type="Rhea" id="RHEA:10912"/>
        <dbReference type="ChEBI" id="CHEBI:15378"/>
        <dbReference type="ChEBI" id="CHEBI:15980"/>
        <dbReference type="ChEBI" id="CHEBI:29032"/>
        <dbReference type="ChEBI" id="CHEBI:30616"/>
        <dbReference type="ChEBI" id="CHEBI:33019"/>
        <dbReference type="ChEBI" id="CHEBI:57966"/>
        <dbReference type="ChEBI" id="CHEBI:456215"/>
        <dbReference type="EC" id="6.3.2.1"/>
    </reaction>
</comment>
<sequence length="317" mass="34332">MTELIVARTPEELCAHLAQRVGQAEARNLAAVEQRRAAGQTEEDVAPEAPRVATVGLVPTMGALHEGHATLIRRAREQNDVVVVSIFVNPLQFGPGEDYDRYPRTPEADLELLRGIGVDLVFLPEVQTLYPGGEPLVRVTSGRLGELFEGSRRPGHFDGVLTVVNKLLNITAAGASGHPLRAYFGQKDAQQVALVQRMVADFALPVTIVPVAIVRDDDGLALSSRNAYLSAEERTAALVLSRTLALLREEGLSRGYAGIDLDAARQRIEHADGVELDYLEIVDPETFEPPTEDSPRALALAAIRVGATRLLDNMDVV</sequence>
<keyword evidence="3 8" id="KW-0436">Ligase</keyword>
<evidence type="ECO:0000256" key="6">
    <source>
        <dbReference type="ARBA" id="ARBA00022840"/>
    </source>
</evidence>
<keyword evidence="6 8" id="KW-0067">ATP-binding</keyword>
<evidence type="ECO:0000256" key="3">
    <source>
        <dbReference type="ARBA" id="ARBA00022598"/>
    </source>
</evidence>
<dbReference type="HAMAP" id="MF_00158">
    <property type="entry name" value="PanC"/>
    <property type="match status" value="1"/>
</dbReference>
<dbReference type="Pfam" id="PF02569">
    <property type="entry name" value="Pantoate_ligase"/>
    <property type="match status" value="1"/>
</dbReference>
<dbReference type="GO" id="GO:0015940">
    <property type="term" value="P:pantothenate biosynthetic process"/>
    <property type="evidence" value="ECO:0007669"/>
    <property type="project" value="UniProtKB-UniRule"/>
</dbReference>
<name>A0A147E2L1_9MICC</name>
<dbReference type="InterPro" id="IPR014729">
    <property type="entry name" value="Rossmann-like_a/b/a_fold"/>
</dbReference>
<proteinExistence type="inferred from homology"/>
<feature type="binding site" evidence="8">
    <location>
        <position position="92"/>
    </location>
    <ligand>
        <name>beta-alanine</name>
        <dbReference type="ChEBI" id="CHEBI:57966"/>
    </ligand>
</feature>
<dbReference type="InterPro" id="IPR003721">
    <property type="entry name" value="Pantoate_ligase"/>
</dbReference>
<keyword evidence="8" id="KW-0963">Cytoplasm</keyword>
<keyword evidence="5 8" id="KW-0547">Nucleotide-binding</keyword>
<feature type="binding site" evidence="8">
    <location>
        <begin position="185"/>
        <end position="188"/>
    </location>
    <ligand>
        <name>ATP</name>
        <dbReference type="ChEBI" id="CHEBI:30616"/>
    </ligand>
</feature>
<feature type="binding site" evidence="8">
    <location>
        <position position="92"/>
    </location>
    <ligand>
        <name>(R)-pantoate</name>
        <dbReference type="ChEBI" id="CHEBI:15980"/>
    </ligand>
</feature>
<feature type="binding site" evidence="8">
    <location>
        <position position="191"/>
    </location>
    <ligand>
        <name>(R)-pantoate</name>
        <dbReference type="ChEBI" id="CHEBI:15980"/>
    </ligand>
</feature>
<protein>
    <recommendedName>
        <fullName evidence="8">Pantothenate synthetase</fullName>
        <shortName evidence="8">PS</shortName>
        <ecNumber evidence="8">6.3.2.1</ecNumber>
    </recommendedName>
    <alternativeName>
        <fullName evidence="8">Pantoate--beta-alanine ligase</fullName>
    </alternativeName>
    <alternativeName>
        <fullName evidence="8">Pantoate-activating enzyme</fullName>
    </alternativeName>
</protein>
<dbReference type="GO" id="GO:0005524">
    <property type="term" value="F:ATP binding"/>
    <property type="evidence" value="ECO:0007669"/>
    <property type="project" value="UniProtKB-KW"/>
</dbReference>
<evidence type="ECO:0000256" key="7">
    <source>
        <dbReference type="ARBA" id="ARBA00048258"/>
    </source>
</evidence>
<feature type="active site" description="Proton donor" evidence="8">
    <location>
        <position position="68"/>
    </location>
</feature>
<dbReference type="EMBL" id="LJBJ02000003">
    <property type="protein sequence ID" value="OAX52492.1"/>
    <property type="molecule type" value="Genomic_DNA"/>
</dbReference>
<dbReference type="PATRIC" id="fig|37923.10.peg.1043"/>
<dbReference type="NCBIfam" id="TIGR00125">
    <property type="entry name" value="cyt_tran_rel"/>
    <property type="match status" value="1"/>
</dbReference>
<dbReference type="GO" id="GO:0004592">
    <property type="term" value="F:pantoate-beta-alanine ligase activity"/>
    <property type="evidence" value="ECO:0007669"/>
    <property type="project" value="UniProtKB-UniRule"/>
</dbReference>
<organism evidence="9 10">
    <name type="scientific">Rothia kristinae</name>
    <dbReference type="NCBI Taxonomy" id="37923"/>
    <lineage>
        <taxon>Bacteria</taxon>
        <taxon>Bacillati</taxon>
        <taxon>Actinomycetota</taxon>
        <taxon>Actinomycetes</taxon>
        <taxon>Micrococcales</taxon>
        <taxon>Micrococcaceae</taxon>
        <taxon>Rothia</taxon>
    </lineage>
</organism>
<dbReference type="GO" id="GO:0005829">
    <property type="term" value="C:cytosol"/>
    <property type="evidence" value="ECO:0007669"/>
    <property type="project" value="TreeGrafter"/>
</dbReference>
<dbReference type="UniPathway" id="UPA00028">
    <property type="reaction ID" value="UER00005"/>
</dbReference>
<dbReference type="Gene3D" id="3.40.50.620">
    <property type="entry name" value="HUPs"/>
    <property type="match status" value="1"/>
</dbReference>
<feature type="binding site" evidence="8">
    <location>
        <begin position="61"/>
        <end position="68"/>
    </location>
    <ligand>
        <name>ATP</name>
        <dbReference type="ChEBI" id="CHEBI:30616"/>
    </ligand>
</feature>
<dbReference type="InterPro" id="IPR004821">
    <property type="entry name" value="Cyt_trans-like"/>
</dbReference>
<dbReference type="EC" id="6.3.2.1" evidence="8"/>
<comment type="similarity">
    <text evidence="2 8">Belongs to the pantothenate synthetase family.</text>
</comment>
<evidence type="ECO:0000256" key="5">
    <source>
        <dbReference type="ARBA" id="ARBA00022741"/>
    </source>
</evidence>
<keyword evidence="4 8" id="KW-0566">Pantothenate biosynthesis</keyword>
<dbReference type="Gene3D" id="3.30.1300.10">
    <property type="entry name" value="Pantoate-beta-alanine ligase, C-terminal domain"/>
    <property type="match status" value="1"/>
</dbReference>
<evidence type="ECO:0000256" key="4">
    <source>
        <dbReference type="ARBA" id="ARBA00022655"/>
    </source>
</evidence>
<keyword evidence="10" id="KW-1185">Reference proteome</keyword>
<reference evidence="9" key="1">
    <citation type="submission" date="2016-06" db="EMBL/GenBank/DDBJ databases">
        <title>Identification of putative biosynthetic pathways for the production of bioactive secondary metabolites by the marine actinomycete Kocuria kristinae RUTW2-3.</title>
        <authorList>
            <person name="Waterworth S.C."/>
            <person name="Walmsley T.A."/>
            <person name="Matongo T."/>
            <person name="Davies-Coleman M.T."/>
            <person name="Dorrington R.A."/>
        </authorList>
    </citation>
    <scope>NUCLEOTIDE SEQUENCE [LARGE SCALE GENOMIC DNA]</scope>
    <source>
        <strain evidence="9">RUTW2-3</strain>
    </source>
</reference>